<dbReference type="Proteomes" id="UP000003586">
    <property type="component" value="Chromosome"/>
</dbReference>
<keyword evidence="2" id="KW-1185">Reference proteome</keyword>
<protein>
    <submittedName>
        <fullName evidence="1">Uncharacterized protein</fullName>
    </submittedName>
</protein>
<reference evidence="1 2" key="1">
    <citation type="submission" date="2013-12" db="EMBL/GenBank/DDBJ databases">
        <authorList>
            <consortium name="DOE Joint Genome Institute"/>
            <person name="Eisen J."/>
            <person name="Huntemann M."/>
            <person name="Han J."/>
            <person name="Chen A."/>
            <person name="Kyrpides N."/>
            <person name="Mavromatis K."/>
            <person name="Markowitz V."/>
            <person name="Palaniappan K."/>
            <person name="Ivanova N."/>
            <person name="Schaumberg A."/>
            <person name="Pati A."/>
            <person name="Liolios K."/>
            <person name="Nordberg H.P."/>
            <person name="Cantor M.N."/>
            <person name="Hua S.X."/>
            <person name="Woyke T."/>
        </authorList>
    </citation>
    <scope>NUCLEOTIDE SEQUENCE [LARGE SCALE GENOMIC DNA]</scope>
    <source>
        <strain evidence="2">DSM 19437</strain>
    </source>
</reference>
<dbReference type="EMBL" id="CP007035">
    <property type="protein sequence ID" value="AHF17929.1"/>
    <property type="molecule type" value="Genomic_DNA"/>
</dbReference>
<gene>
    <name evidence="1" type="ORF">NIASO_16995</name>
</gene>
<evidence type="ECO:0000313" key="1">
    <source>
        <dbReference type="EMBL" id="AHF17929.1"/>
    </source>
</evidence>
<name>W0F8X9_9BACT</name>
<sequence length="81" mass="9145">MQAVAPAHIVLLQKSAEAPAVHNKTTMLHYAHLLAITRRFTRQNRSFAPFLPQSATKRLTSADSDTIFELLKQSTHLTYKI</sequence>
<evidence type="ECO:0000313" key="2">
    <source>
        <dbReference type="Proteomes" id="UP000003586"/>
    </source>
</evidence>
<dbReference type="KEGG" id="nso:NIASO_16995"/>
<proteinExistence type="predicted"/>
<organism evidence="1 2">
    <name type="scientific">Niabella soli DSM 19437</name>
    <dbReference type="NCBI Taxonomy" id="929713"/>
    <lineage>
        <taxon>Bacteria</taxon>
        <taxon>Pseudomonadati</taxon>
        <taxon>Bacteroidota</taxon>
        <taxon>Chitinophagia</taxon>
        <taxon>Chitinophagales</taxon>
        <taxon>Chitinophagaceae</taxon>
        <taxon>Niabella</taxon>
    </lineage>
</organism>
<dbReference type="AlphaFoldDB" id="W0F8X9"/>
<dbReference type="HOGENOM" id="CLU_2570312_0_0_10"/>
<accession>W0F8X9</accession>